<dbReference type="InterPro" id="IPR010930">
    <property type="entry name" value="Flg_bb/hook_C_dom"/>
</dbReference>
<evidence type="ECO:0000313" key="9">
    <source>
        <dbReference type="EMBL" id="SEV89477.1"/>
    </source>
</evidence>
<evidence type="ECO:0000313" key="10">
    <source>
        <dbReference type="Proteomes" id="UP000199650"/>
    </source>
</evidence>
<dbReference type="EMBL" id="FOJB01000001">
    <property type="protein sequence ID" value="SEV89477.1"/>
    <property type="molecule type" value="Genomic_DNA"/>
</dbReference>
<organism evidence="9 10">
    <name type="scientific">Aliiroseovarius sediminilitoris</name>
    <dbReference type="NCBI Taxonomy" id="1173584"/>
    <lineage>
        <taxon>Bacteria</taxon>
        <taxon>Pseudomonadati</taxon>
        <taxon>Pseudomonadota</taxon>
        <taxon>Alphaproteobacteria</taxon>
        <taxon>Rhodobacterales</taxon>
        <taxon>Paracoccaceae</taxon>
        <taxon>Aliiroseovarius</taxon>
    </lineage>
</organism>
<evidence type="ECO:0000256" key="4">
    <source>
        <dbReference type="ARBA" id="ARBA00016244"/>
    </source>
</evidence>
<dbReference type="GO" id="GO:0044780">
    <property type="term" value="P:bacterial-type flagellum assembly"/>
    <property type="evidence" value="ECO:0007669"/>
    <property type="project" value="InterPro"/>
</dbReference>
<feature type="domain" description="Flagellar hook-associated protein FlgK helical" evidence="8">
    <location>
        <begin position="88"/>
        <end position="311"/>
    </location>
</feature>
<comment type="similarity">
    <text evidence="3">Belongs to the flagella basal body rod proteins family.</text>
</comment>
<dbReference type="STRING" id="1173584.SAMN05444851_0157"/>
<keyword evidence="9" id="KW-0966">Cell projection</keyword>
<feature type="domain" description="Flagellar basal-body/hook protein C-terminal" evidence="7">
    <location>
        <begin position="446"/>
        <end position="482"/>
    </location>
</feature>
<dbReference type="Proteomes" id="UP000199650">
    <property type="component" value="Unassembled WGS sequence"/>
</dbReference>
<proteinExistence type="inferred from homology"/>
<evidence type="ECO:0000256" key="1">
    <source>
        <dbReference type="ARBA" id="ARBA00004365"/>
    </source>
</evidence>
<keyword evidence="9" id="KW-0282">Flagellum</keyword>
<keyword evidence="5" id="KW-0964">Secreted</keyword>
<dbReference type="PANTHER" id="PTHR30033">
    <property type="entry name" value="FLAGELLAR HOOK-ASSOCIATED PROTEIN 1"/>
    <property type="match status" value="1"/>
</dbReference>
<dbReference type="GO" id="GO:0005576">
    <property type="term" value="C:extracellular region"/>
    <property type="evidence" value="ECO:0007669"/>
    <property type="project" value="UniProtKB-SubCell"/>
</dbReference>
<evidence type="ECO:0000256" key="5">
    <source>
        <dbReference type="ARBA" id="ARBA00022525"/>
    </source>
</evidence>
<dbReference type="Pfam" id="PF22638">
    <property type="entry name" value="FlgK_D1"/>
    <property type="match status" value="1"/>
</dbReference>
<dbReference type="InterPro" id="IPR053927">
    <property type="entry name" value="FlgK_helical"/>
</dbReference>
<reference evidence="9 10" key="1">
    <citation type="submission" date="2016-10" db="EMBL/GenBank/DDBJ databases">
        <authorList>
            <person name="de Groot N.N."/>
        </authorList>
    </citation>
    <scope>NUCLEOTIDE SEQUENCE [LARGE SCALE GENOMIC DNA]</scope>
    <source>
        <strain evidence="9 10">DSM 29439</strain>
    </source>
</reference>
<dbReference type="PANTHER" id="PTHR30033:SF1">
    <property type="entry name" value="FLAGELLAR HOOK-ASSOCIATED PROTEIN 1"/>
    <property type="match status" value="1"/>
</dbReference>
<evidence type="ECO:0000259" key="7">
    <source>
        <dbReference type="Pfam" id="PF06429"/>
    </source>
</evidence>
<dbReference type="Pfam" id="PF06429">
    <property type="entry name" value="Flg_bbr_C"/>
    <property type="match status" value="1"/>
</dbReference>
<dbReference type="SUPFAM" id="SSF64518">
    <property type="entry name" value="Phase 1 flagellin"/>
    <property type="match status" value="1"/>
</dbReference>
<evidence type="ECO:0000259" key="8">
    <source>
        <dbReference type="Pfam" id="PF22638"/>
    </source>
</evidence>
<protein>
    <recommendedName>
        <fullName evidence="4">Flagellar hook-associated protein 1</fullName>
    </recommendedName>
</protein>
<comment type="subcellular location">
    <subcellularLocation>
        <location evidence="1">Bacterial flagellum</location>
    </subcellularLocation>
    <subcellularLocation>
        <location evidence="2">Secreted</location>
    </subcellularLocation>
</comment>
<keyword evidence="6" id="KW-0975">Bacterial flagellum</keyword>
<gene>
    <name evidence="9" type="ORF">SAMN05444851_0157</name>
</gene>
<evidence type="ECO:0000256" key="3">
    <source>
        <dbReference type="ARBA" id="ARBA00009677"/>
    </source>
</evidence>
<keyword evidence="10" id="KW-1185">Reference proteome</keyword>
<dbReference type="GO" id="GO:0009424">
    <property type="term" value="C:bacterial-type flagellum hook"/>
    <property type="evidence" value="ECO:0007669"/>
    <property type="project" value="InterPro"/>
</dbReference>
<evidence type="ECO:0000256" key="2">
    <source>
        <dbReference type="ARBA" id="ARBA00004613"/>
    </source>
</evidence>
<keyword evidence="9" id="KW-0969">Cilium</keyword>
<sequence>MSISGAFSNALSGLTASSRAAELVSSNVANAMTQGYGARSLELSTRTPGSAGVRVEGVLRQVDEVLIGDRRLADAAAGYHGAQQQFLTDLEQVLGTPDQPGSLSGRLAQFEASLIEAAARPDSQTRQSAVLNAANSLTTHLNATSDHIQNARLNADQAIAEMVATLNAGLDDVQALNAKIQTAQARGADPSGLMDLRQQKIDALSPIVPFRQLPRENGAVALVTTGGAVLLDGKAARLDFTSVNMIVPEMTLAGGALSGLTLNGIPIDSAGERSLVAGGALAGQFAVRDQIAVTAQVRVDGFARDLLERFQDPALDATRAPGDPGLFTDAGATFAAVDEVALATRISVNAAVDPDQGGALWRLRDGLGAAAQGNVGDAALLNGLIDTFSTTRVPVSGGFSATSQSAAGLASELLSSVTSDRLQTETRLGFATSQQQALRQMELSQGVDTDAQMQKLMQIEQAYAANARVISTADEMIQTILAI</sequence>
<dbReference type="OrthoDB" id="7181295at2"/>
<accession>A0A1I0MM79</accession>
<name>A0A1I0MM79_9RHOB</name>
<dbReference type="RefSeq" id="WP_091427429.1">
    <property type="nucleotide sequence ID" value="NZ_FOJB01000001.1"/>
</dbReference>
<dbReference type="AlphaFoldDB" id="A0A1I0MM79"/>
<dbReference type="GO" id="GO:0005198">
    <property type="term" value="F:structural molecule activity"/>
    <property type="evidence" value="ECO:0007669"/>
    <property type="project" value="InterPro"/>
</dbReference>
<evidence type="ECO:0000256" key="6">
    <source>
        <dbReference type="ARBA" id="ARBA00023143"/>
    </source>
</evidence>
<dbReference type="InterPro" id="IPR002371">
    <property type="entry name" value="FlgK"/>
</dbReference>
<dbReference type="NCBIfam" id="TIGR02492">
    <property type="entry name" value="flgK_ends"/>
    <property type="match status" value="1"/>
</dbReference>